<evidence type="ECO:0000313" key="2">
    <source>
        <dbReference type="Proteomes" id="UP001145114"/>
    </source>
</evidence>
<gene>
    <name evidence="1" type="ORF">EV182_004792</name>
</gene>
<sequence>MERQIAQLWAEHHNFLGTEMIEEEVQGGGGETEGKPDQMKIEEPLEDETEALSLTGAQETGKEARDGDLADINWMQIKHEVHTKLWHAQSDISMALDTVQMLLEAARQRRNRTDRLNRKQYSLLDSITAEKPLDTVGGEGTGARRVGLEEEPVQAQRQTSDGHPLPLPADTFLSYRINPPKQSNQVVIEQGEFMFTAKEQHIQQACEILSAGSKRLESTVNDTQEDIWQRLIDIRATADSGRLLEEYRKALRR</sequence>
<organism evidence="1 2">
    <name type="scientific">Spiromyces aspiralis</name>
    <dbReference type="NCBI Taxonomy" id="68401"/>
    <lineage>
        <taxon>Eukaryota</taxon>
        <taxon>Fungi</taxon>
        <taxon>Fungi incertae sedis</taxon>
        <taxon>Zoopagomycota</taxon>
        <taxon>Kickxellomycotina</taxon>
        <taxon>Kickxellomycetes</taxon>
        <taxon>Kickxellales</taxon>
        <taxon>Kickxellaceae</taxon>
        <taxon>Spiromyces</taxon>
    </lineage>
</organism>
<accession>A0ACC1HPF2</accession>
<comment type="caution">
    <text evidence="1">The sequence shown here is derived from an EMBL/GenBank/DDBJ whole genome shotgun (WGS) entry which is preliminary data.</text>
</comment>
<dbReference type="EMBL" id="JAMZIH010001555">
    <property type="protein sequence ID" value="KAJ1678092.1"/>
    <property type="molecule type" value="Genomic_DNA"/>
</dbReference>
<keyword evidence="2" id="KW-1185">Reference proteome</keyword>
<name>A0ACC1HPF2_9FUNG</name>
<evidence type="ECO:0000313" key="1">
    <source>
        <dbReference type="EMBL" id="KAJ1678092.1"/>
    </source>
</evidence>
<protein>
    <submittedName>
        <fullName evidence="1">Uncharacterized protein</fullName>
    </submittedName>
</protein>
<dbReference type="Proteomes" id="UP001145114">
    <property type="component" value="Unassembled WGS sequence"/>
</dbReference>
<proteinExistence type="predicted"/>
<reference evidence="1" key="1">
    <citation type="submission" date="2022-06" db="EMBL/GenBank/DDBJ databases">
        <title>Phylogenomic reconstructions and comparative analyses of Kickxellomycotina fungi.</title>
        <authorList>
            <person name="Reynolds N.K."/>
            <person name="Stajich J.E."/>
            <person name="Barry K."/>
            <person name="Grigoriev I.V."/>
            <person name="Crous P."/>
            <person name="Smith M.E."/>
        </authorList>
    </citation>
    <scope>NUCLEOTIDE SEQUENCE</scope>
    <source>
        <strain evidence="1">RSA 2271</strain>
    </source>
</reference>